<dbReference type="Gene3D" id="3.30.43.10">
    <property type="entry name" value="Uridine Diphospho-n-acetylenolpyruvylglucosamine Reductase, domain 2"/>
    <property type="match status" value="1"/>
</dbReference>
<gene>
    <name evidence="5" type="ORF">SAMN05421837_11719</name>
</gene>
<dbReference type="PROSITE" id="PS51387">
    <property type="entry name" value="FAD_PCMH"/>
    <property type="match status" value="1"/>
</dbReference>
<dbReference type="InterPro" id="IPR005107">
    <property type="entry name" value="CO_DH_flav_C"/>
</dbReference>
<evidence type="ECO:0000256" key="1">
    <source>
        <dbReference type="ARBA" id="ARBA00022630"/>
    </source>
</evidence>
<dbReference type="Pfam" id="PF00941">
    <property type="entry name" value="FAD_binding_5"/>
    <property type="match status" value="1"/>
</dbReference>
<proteinExistence type="predicted"/>
<dbReference type="PANTHER" id="PTHR42659:SF2">
    <property type="entry name" value="XANTHINE DEHYDROGENASE SUBUNIT C-RELATED"/>
    <property type="match status" value="1"/>
</dbReference>
<organism evidence="5 6">
    <name type="scientific">Amycolatopsis pretoriensis</name>
    <dbReference type="NCBI Taxonomy" id="218821"/>
    <lineage>
        <taxon>Bacteria</taxon>
        <taxon>Bacillati</taxon>
        <taxon>Actinomycetota</taxon>
        <taxon>Actinomycetes</taxon>
        <taxon>Pseudonocardiales</taxon>
        <taxon>Pseudonocardiaceae</taxon>
        <taxon>Amycolatopsis</taxon>
    </lineage>
</organism>
<dbReference type="RefSeq" id="WP_091390419.1">
    <property type="nucleotide sequence ID" value="NZ_FNUJ01000017.1"/>
</dbReference>
<dbReference type="Gene3D" id="3.30.390.50">
    <property type="entry name" value="CO dehydrogenase flavoprotein, C-terminal domain"/>
    <property type="match status" value="1"/>
</dbReference>
<evidence type="ECO:0000256" key="3">
    <source>
        <dbReference type="ARBA" id="ARBA00023002"/>
    </source>
</evidence>
<evidence type="ECO:0000259" key="4">
    <source>
        <dbReference type="PROSITE" id="PS51387"/>
    </source>
</evidence>
<dbReference type="InterPro" id="IPR036683">
    <property type="entry name" value="CO_DH_flav_C_dom_sf"/>
</dbReference>
<evidence type="ECO:0000313" key="6">
    <source>
        <dbReference type="Proteomes" id="UP000198878"/>
    </source>
</evidence>
<dbReference type="EMBL" id="FNUJ01000017">
    <property type="protein sequence ID" value="SEF37953.1"/>
    <property type="molecule type" value="Genomic_DNA"/>
</dbReference>
<dbReference type="PANTHER" id="PTHR42659">
    <property type="entry name" value="XANTHINE DEHYDROGENASE SUBUNIT C-RELATED"/>
    <property type="match status" value="1"/>
</dbReference>
<dbReference type="Gene3D" id="3.30.465.10">
    <property type="match status" value="1"/>
</dbReference>
<name>A0A1H5RHW1_9PSEU</name>
<dbReference type="InterPro" id="IPR016166">
    <property type="entry name" value="FAD-bd_PCMH"/>
</dbReference>
<dbReference type="STRING" id="218821.SAMN05421837_11719"/>
<keyword evidence="6" id="KW-1185">Reference proteome</keyword>
<sequence>MPVYHYPDTLGEACSIMAAGEDAMVYGGGTAVQILLKQGVLFASDLVDIGAVPGLGELTRTKDGLRAGPLVTLRQMETSPLVRELAPLAAEVYGRVANPRVRNTASVGGNLAHGDYRLDPPTALMVLDARVELTSARGKRSVPAREFFVDFQQTALEPGEIITAVEIPRQPEDAGAHFAKLSSLAVNDWPAASAAALVVPASRGRRQLRLGLGALAHVPVFTQFELAGDTPVGEVVATAKEVARPLIDPLPDVRGGSAYKTRLGLVAVEEAVRGSWKERDDERRIPFLGRRRRR</sequence>
<dbReference type="GO" id="GO:0071949">
    <property type="term" value="F:FAD binding"/>
    <property type="evidence" value="ECO:0007669"/>
    <property type="project" value="InterPro"/>
</dbReference>
<evidence type="ECO:0000313" key="5">
    <source>
        <dbReference type="EMBL" id="SEF37953.1"/>
    </source>
</evidence>
<keyword evidence="2" id="KW-0274">FAD</keyword>
<reference evidence="6" key="1">
    <citation type="submission" date="2016-10" db="EMBL/GenBank/DDBJ databases">
        <authorList>
            <person name="Varghese N."/>
            <person name="Submissions S."/>
        </authorList>
    </citation>
    <scope>NUCLEOTIDE SEQUENCE [LARGE SCALE GENOMIC DNA]</scope>
    <source>
        <strain evidence="6">DSM 44654</strain>
    </source>
</reference>
<dbReference type="GO" id="GO:0016491">
    <property type="term" value="F:oxidoreductase activity"/>
    <property type="evidence" value="ECO:0007669"/>
    <property type="project" value="UniProtKB-KW"/>
</dbReference>
<dbReference type="InterPro" id="IPR016167">
    <property type="entry name" value="FAD-bd_PCMH_sub1"/>
</dbReference>
<dbReference type="SUPFAM" id="SSF55447">
    <property type="entry name" value="CO dehydrogenase flavoprotein C-terminal domain-like"/>
    <property type="match status" value="1"/>
</dbReference>
<dbReference type="InterPro" id="IPR036318">
    <property type="entry name" value="FAD-bd_PCMH-like_sf"/>
</dbReference>
<dbReference type="InterPro" id="IPR051312">
    <property type="entry name" value="Diverse_Substr_Oxidored"/>
</dbReference>
<evidence type="ECO:0000256" key="2">
    <source>
        <dbReference type="ARBA" id="ARBA00022827"/>
    </source>
</evidence>
<dbReference type="SMART" id="SM01092">
    <property type="entry name" value="CO_deh_flav_C"/>
    <property type="match status" value="1"/>
</dbReference>
<feature type="domain" description="FAD-binding PCMH-type" evidence="4">
    <location>
        <begin position="1"/>
        <end position="172"/>
    </location>
</feature>
<protein>
    <submittedName>
        <fullName evidence="5">Carbon-monoxide dehydrogenase medium subunit</fullName>
    </submittedName>
</protein>
<dbReference type="SUPFAM" id="SSF56176">
    <property type="entry name" value="FAD-binding/transporter-associated domain-like"/>
    <property type="match status" value="1"/>
</dbReference>
<keyword evidence="1" id="KW-0285">Flavoprotein</keyword>
<dbReference type="InterPro" id="IPR002346">
    <property type="entry name" value="Mopterin_DH_FAD-bd"/>
</dbReference>
<dbReference type="AlphaFoldDB" id="A0A1H5RHW1"/>
<keyword evidence="3" id="KW-0560">Oxidoreductase</keyword>
<accession>A0A1H5RHW1</accession>
<dbReference type="Proteomes" id="UP000198878">
    <property type="component" value="Unassembled WGS sequence"/>
</dbReference>
<dbReference type="InterPro" id="IPR016169">
    <property type="entry name" value="FAD-bd_PCMH_sub2"/>
</dbReference>